<proteinExistence type="inferred from homology"/>
<evidence type="ECO:0000256" key="2">
    <source>
        <dbReference type="ARBA" id="ARBA00023002"/>
    </source>
</evidence>
<sequence length="153" mass="17359">MPIEVGRHAPDFELADQHGQTVRLSDFRGRRRVAVVFYPLAFSGICDGELRQLRDHADEFTEHGVQLLGISVDSMFTHRVWADQEGVDFPLLSDFWPHGAVAQAYGVFDDTRGVALRGSFLVDTEGVVRWRIVNPVSRGRDLDDYRKAFVELD</sequence>
<protein>
    <submittedName>
        <fullName evidence="5">Peroxiredoxin</fullName>
    </submittedName>
</protein>
<evidence type="ECO:0000256" key="3">
    <source>
        <dbReference type="ARBA" id="ARBA00037420"/>
    </source>
</evidence>
<dbReference type="PROSITE" id="PS51352">
    <property type="entry name" value="THIOREDOXIN_2"/>
    <property type="match status" value="1"/>
</dbReference>
<evidence type="ECO:0000313" key="5">
    <source>
        <dbReference type="EMBL" id="UPT21175.1"/>
    </source>
</evidence>
<dbReference type="Proteomes" id="UP000832041">
    <property type="component" value="Chromosome"/>
</dbReference>
<comment type="function">
    <text evidence="3">Thiol-specific peroxidase that catalyzes the reduction of hydrogen peroxide and organic hydroperoxides to water and alcohols, respectively. Plays a role in cell protection against oxidative stress by detoxifying peroxides.</text>
</comment>
<evidence type="ECO:0000256" key="1">
    <source>
        <dbReference type="ARBA" id="ARBA00009796"/>
    </source>
</evidence>
<evidence type="ECO:0000259" key="4">
    <source>
        <dbReference type="PROSITE" id="PS51352"/>
    </source>
</evidence>
<dbReference type="SUPFAM" id="SSF52833">
    <property type="entry name" value="Thioredoxin-like"/>
    <property type="match status" value="1"/>
</dbReference>
<dbReference type="Pfam" id="PF00578">
    <property type="entry name" value="AhpC-TSA"/>
    <property type="match status" value="1"/>
</dbReference>
<dbReference type="RefSeq" id="WP_248593484.1">
    <property type="nucleotide sequence ID" value="NZ_BAABEB010000013.1"/>
</dbReference>
<dbReference type="InterPro" id="IPR036249">
    <property type="entry name" value="Thioredoxin-like_sf"/>
</dbReference>
<name>A0ABY4L1E5_THEAE</name>
<gene>
    <name evidence="5" type="ORF">FOF52_09565</name>
</gene>
<organism evidence="5 6">
    <name type="scientific">Thermobifida alba</name>
    <name type="common">Thermomonospora alba</name>
    <dbReference type="NCBI Taxonomy" id="53522"/>
    <lineage>
        <taxon>Bacteria</taxon>
        <taxon>Bacillati</taxon>
        <taxon>Actinomycetota</taxon>
        <taxon>Actinomycetes</taxon>
        <taxon>Streptosporangiales</taxon>
        <taxon>Nocardiopsidaceae</taxon>
        <taxon>Thermobifida</taxon>
    </lineage>
</organism>
<reference evidence="5 6" key="1">
    <citation type="submission" date="2020-04" db="EMBL/GenBank/DDBJ databases">
        <title>Thermobifida alba genome sequencing and assembly.</title>
        <authorList>
            <person name="Luzics S."/>
            <person name="Horvath B."/>
            <person name="Nagy I."/>
            <person name="Toth A."/>
            <person name="Nagy I."/>
            <person name="Kukolya J."/>
        </authorList>
    </citation>
    <scope>NUCLEOTIDE SEQUENCE [LARGE SCALE GENOMIC DNA]</scope>
    <source>
        <strain evidence="5 6">DSM 43795</strain>
    </source>
</reference>
<dbReference type="InterPro" id="IPR024706">
    <property type="entry name" value="Peroxiredoxin_AhpC-typ"/>
</dbReference>
<comment type="similarity">
    <text evidence="1">Belongs to the peroxiredoxin family. AhpC/Prx1 subfamily.</text>
</comment>
<dbReference type="EMBL" id="CP051627">
    <property type="protein sequence ID" value="UPT21175.1"/>
    <property type="molecule type" value="Genomic_DNA"/>
</dbReference>
<feature type="domain" description="Thioredoxin" evidence="4">
    <location>
        <begin position="3"/>
        <end position="153"/>
    </location>
</feature>
<dbReference type="PANTHER" id="PTHR10681:SF128">
    <property type="entry name" value="THIOREDOXIN-DEPENDENT PEROXIDE REDUCTASE, MITOCHONDRIAL"/>
    <property type="match status" value="1"/>
</dbReference>
<keyword evidence="2" id="KW-0560">Oxidoreductase</keyword>
<accession>A0ABY4L1E5</accession>
<dbReference type="PANTHER" id="PTHR10681">
    <property type="entry name" value="THIOREDOXIN PEROXIDASE"/>
    <property type="match status" value="1"/>
</dbReference>
<dbReference type="InterPro" id="IPR000866">
    <property type="entry name" value="AhpC/TSA"/>
</dbReference>
<dbReference type="Gene3D" id="3.40.30.10">
    <property type="entry name" value="Glutaredoxin"/>
    <property type="match status" value="1"/>
</dbReference>
<dbReference type="InterPro" id="IPR013766">
    <property type="entry name" value="Thioredoxin_domain"/>
</dbReference>
<evidence type="ECO:0000313" key="6">
    <source>
        <dbReference type="Proteomes" id="UP000832041"/>
    </source>
</evidence>
<dbReference type="CDD" id="cd03018">
    <property type="entry name" value="PRX_AhpE_like"/>
    <property type="match status" value="1"/>
</dbReference>
<dbReference type="InterPro" id="IPR050217">
    <property type="entry name" value="Peroxiredoxin"/>
</dbReference>
<dbReference type="PIRSF" id="PIRSF000239">
    <property type="entry name" value="AHPC"/>
    <property type="match status" value="1"/>
</dbReference>
<keyword evidence="6" id="KW-1185">Reference proteome</keyword>